<dbReference type="PANTHER" id="PTHR33678">
    <property type="entry name" value="BLL1576 PROTEIN"/>
    <property type="match status" value="1"/>
</dbReference>
<dbReference type="AlphaFoldDB" id="A0A511V7U9"/>
<proteinExistence type="predicted"/>
<dbReference type="EMBL" id="BJXX01000103">
    <property type="protein sequence ID" value="GEN34889.1"/>
    <property type="molecule type" value="Genomic_DNA"/>
</dbReference>
<comment type="caution">
    <text evidence="3">The sequence shown here is derived from an EMBL/GenBank/DDBJ whole genome shotgun (WGS) entry which is preliminary data.</text>
</comment>
<dbReference type="RefSeq" id="WP_146810145.1">
    <property type="nucleotide sequence ID" value="NZ_BJXX01000103.1"/>
</dbReference>
<dbReference type="InterPro" id="IPR052344">
    <property type="entry name" value="Transposase-related"/>
</dbReference>
<dbReference type="OrthoDB" id="2597100at2"/>
<feature type="region of interest" description="Disordered" evidence="1">
    <location>
        <begin position="36"/>
        <end position="84"/>
    </location>
</feature>
<dbReference type="Proteomes" id="UP000321157">
    <property type="component" value="Unassembled WGS sequence"/>
</dbReference>
<name>A0A511V7U9_9BACL</name>
<gene>
    <name evidence="3" type="ORF">ADA01nite_23490</name>
</gene>
<evidence type="ECO:0000313" key="3">
    <source>
        <dbReference type="EMBL" id="GEN34889.1"/>
    </source>
</evidence>
<dbReference type="InterPro" id="IPR045618">
    <property type="entry name" value="DUF6444"/>
</dbReference>
<reference evidence="3 4" key="1">
    <citation type="submission" date="2019-07" db="EMBL/GenBank/DDBJ databases">
        <title>Whole genome shotgun sequence of Aneurinibacillus danicus NBRC 102444.</title>
        <authorList>
            <person name="Hosoyama A."/>
            <person name="Uohara A."/>
            <person name="Ohji S."/>
            <person name="Ichikawa N."/>
        </authorList>
    </citation>
    <scope>NUCLEOTIDE SEQUENCE [LARGE SCALE GENOMIC DNA]</scope>
    <source>
        <strain evidence="3 4">NBRC 102444</strain>
    </source>
</reference>
<keyword evidence="4" id="KW-1185">Reference proteome</keyword>
<dbReference type="PANTHER" id="PTHR33678:SF1">
    <property type="entry name" value="BLL1576 PROTEIN"/>
    <property type="match status" value="1"/>
</dbReference>
<dbReference type="Pfam" id="PF20042">
    <property type="entry name" value="DUF6444"/>
    <property type="match status" value="1"/>
</dbReference>
<evidence type="ECO:0000256" key="1">
    <source>
        <dbReference type="SAM" id="MobiDB-lite"/>
    </source>
</evidence>
<accession>A0A511V7U9</accession>
<sequence>MKRKDILAVYHKGPQAMVQLVESLCSRIETLEAQVQQLENQDKKNSKNSHKPPSTDEFHKPKPKSLRPKTNRKPGGQLGHVGHTLQRVEHPDHIVIHSVTDCSSCGSSFAHVPVLRHEKRQVFDLPPIQIEVTHDVRLKSGHTL</sequence>
<protein>
    <recommendedName>
        <fullName evidence="2">DUF6444 domain-containing protein</fullName>
    </recommendedName>
</protein>
<evidence type="ECO:0000259" key="2">
    <source>
        <dbReference type="Pfam" id="PF20042"/>
    </source>
</evidence>
<feature type="compositionally biased region" description="Basic residues" evidence="1">
    <location>
        <begin position="61"/>
        <end position="72"/>
    </location>
</feature>
<evidence type="ECO:0000313" key="4">
    <source>
        <dbReference type="Proteomes" id="UP000321157"/>
    </source>
</evidence>
<organism evidence="3 4">
    <name type="scientific">Aneurinibacillus danicus</name>
    <dbReference type="NCBI Taxonomy" id="267746"/>
    <lineage>
        <taxon>Bacteria</taxon>
        <taxon>Bacillati</taxon>
        <taxon>Bacillota</taxon>
        <taxon>Bacilli</taxon>
        <taxon>Bacillales</taxon>
        <taxon>Paenibacillaceae</taxon>
        <taxon>Aneurinibacillus group</taxon>
        <taxon>Aneurinibacillus</taxon>
    </lineage>
</organism>
<feature type="domain" description="DUF6444" evidence="2">
    <location>
        <begin position="20"/>
        <end position="84"/>
    </location>
</feature>